<keyword evidence="11" id="KW-0573">Peptidoglycan synthesis</keyword>
<evidence type="ECO:0000313" key="17">
    <source>
        <dbReference type="EMBL" id="HIV62444.1"/>
    </source>
</evidence>
<accession>A0A9D1THW8</accession>
<evidence type="ECO:0000256" key="1">
    <source>
        <dbReference type="ARBA" id="ARBA00001946"/>
    </source>
</evidence>
<dbReference type="CDD" id="cd03353">
    <property type="entry name" value="LbH_GlmU_C"/>
    <property type="match status" value="1"/>
</dbReference>
<comment type="cofactor">
    <cofactor evidence="1">
        <name>Mg(2+)</name>
        <dbReference type="ChEBI" id="CHEBI:18420"/>
    </cofactor>
</comment>
<dbReference type="GO" id="GO:0046872">
    <property type="term" value="F:metal ion binding"/>
    <property type="evidence" value="ECO:0007669"/>
    <property type="project" value="UniProtKB-KW"/>
</dbReference>
<keyword evidence="13" id="KW-0961">Cell wall biogenesis/degradation</keyword>
<dbReference type="InterPro" id="IPR001451">
    <property type="entry name" value="Hexapep"/>
</dbReference>
<dbReference type="GO" id="GO:0005737">
    <property type="term" value="C:cytoplasm"/>
    <property type="evidence" value="ECO:0007669"/>
    <property type="project" value="UniProtKB-SubCell"/>
</dbReference>
<sequence>MLPNCLIKQDCKIGANATIGPNTVLEKAEIGAGTNVNNSQFSESSIGENATVGPFAYVRPNCKIGDKTRIGDFVELKKATIGNGTKVSHLTYIGDADVGERVNFGCGTVIVNYDGYTKSKTVIGDDCFIGCNTNLIAPVTLGDRVFTAAGTTVTKNVPDGALTVARSRQTNLEGWNDRRRERMAAEKK</sequence>
<evidence type="ECO:0000256" key="5">
    <source>
        <dbReference type="ARBA" id="ARBA00022490"/>
    </source>
</evidence>
<comment type="similarity">
    <text evidence="4">In the N-terminal section; belongs to the N-acetylglucosamine-1-phosphate uridyltransferase family.</text>
</comment>
<comment type="similarity">
    <text evidence="3">In the C-terminal section; belongs to the transferase hexapeptide repeat family.</text>
</comment>
<evidence type="ECO:0000256" key="11">
    <source>
        <dbReference type="ARBA" id="ARBA00022984"/>
    </source>
</evidence>
<dbReference type="GO" id="GO:0008360">
    <property type="term" value="P:regulation of cell shape"/>
    <property type="evidence" value="ECO:0007669"/>
    <property type="project" value="UniProtKB-KW"/>
</dbReference>
<evidence type="ECO:0000256" key="6">
    <source>
        <dbReference type="ARBA" id="ARBA00022679"/>
    </source>
</evidence>
<gene>
    <name evidence="17" type="ORF">H9746_06360</name>
</gene>
<comment type="subcellular location">
    <subcellularLocation>
        <location evidence="2">Cytoplasm</location>
    </subcellularLocation>
</comment>
<keyword evidence="12" id="KW-0012">Acyltransferase</keyword>
<dbReference type="Gene3D" id="2.160.10.10">
    <property type="entry name" value="Hexapeptide repeat proteins"/>
    <property type="match status" value="1"/>
</dbReference>
<dbReference type="Proteomes" id="UP000886808">
    <property type="component" value="Unassembled WGS sequence"/>
</dbReference>
<organism evidence="17 18">
    <name type="scientific">Candidatus Butyricicoccus avistercoris</name>
    <dbReference type="NCBI Taxonomy" id="2838518"/>
    <lineage>
        <taxon>Bacteria</taxon>
        <taxon>Bacillati</taxon>
        <taxon>Bacillota</taxon>
        <taxon>Clostridia</taxon>
        <taxon>Eubacteriales</taxon>
        <taxon>Butyricicoccaceae</taxon>
        <taxon>Butyricicoccus</taxon>
    </lineage>
</organism>
<comment type="catalytic activity">
    <reaction evidence="14">
        <text>alpha-D-glucosamine 1-phosphate + acetyl-CoA = N-acetyl-alpha-D-glucosamine 1-phosphate + CoA + H(+)</text>
        <dbReference type="Rhea" id="RHEA:13725"/>
        <dbReference type="ChEBI" id="CHEBI:15378"/>
        <dbReference type="ChEBI" id="CHEBI:57287"/>
        <dbReference type="ChEBI" id="CHEBI:57288"/>
        <dbReference type="ChEBI" id="CHEBI:57776"/>
        <dbReference type="ChEBI" id="CHEBI:58516"/>
        <dbReference type="EC" id="2.3.1.157"/>
    </reaction>
</comment>
<dbReference type="PANTHER" id="PTHR43584">
    <property type="entry name" value="NUCLEOTIDYL TRANSFERASE"/>
    <property type="match status" value="1"/>
</dbReference>
<evidence type="ECO:0000256" key="9">
    <source>
        <dbReference type="ARBA" id="ARBA00022842"/>
    </source>
</evidence>
<dbReference type="InterPro" id="IPR011004">
    <property type="entry name" value="Trimer_LpxA-like_sf"/>
</dbReference>
<evidence type="ECO:0000256" key="16">
    <source>
        <dbReference type="ARBA" id="ARBA00049628"/>
    </source>
</evidence>
<dbReference type="SUPFAM" id="SSF51161">
    <property type="entry name" value="Trimeric LpxA-like enzymes"/>
    <property type="match status" value="1"/>
</dbReference>
<dbReference type="GO" id="GO:0006048">
    <property type="term" value="P:UDP-N-acetylglucosamine biosynthetic process"/>
    <property type="evidence" value="ECO:0007669"/>
    <property type="project" value="InterPro"/>
</dbReference>
<protein>
    <recommendedName>
        <fullName evidence="19">Bifunctional protein GlmU</fullName>
    </recommendedName>
</protein>
<evidence type="ECO:0000256" key="13">
    <source>
        <dbReference type="ARBA" id="ARBA00023316"/>
    </source>
</evidence>
<evidence type="ECO:0000256" key="3">
    <source>
        <dbReference type="ARBA" id="ARBA00007707"/>
    </source>
</evidence>
<comment type="caution">
    <text evidence="17">The sequence shown here is derived from an EMBL/GenBank/DDBJ whole genome shotgun (WGS) entry which is preliminary data.</text>
</comment>
<evidence type="ECO:0000256" key="14">
    <source>
        <dbReference type="ARBA" id="ARBA00048247"/>
    </source>
</evidence>
<dbReference type="GO" id="GO:0003977">
    <property type="term" value="F:UDP-N-acetylglucosamine diphosphorylase activity"/>
    <property type="evidence" value="ECO:0007669"/>
    <property type="project" value="UniProtKB-EC"/>
</dbReference>
<evidence type="ECO:0000256" key="4">
    <source>
        <dbReference type="ARBA" id="ARBA00007947"/>
    </source>
</evidence>
<keyword evidence="9" id="KW-0460">Magnesium</keyword>
<proteinExistence type="inferred from homology"/>
<evidence type="ECO:0000256" key="12">
    <source>
        <dbReference type="ARBA" id="ARBA00023315"/>
    </source>
</evidence>
<dbReference type="AlphaFoldDB" id="A0A9D1THW8"/>
<name>A0A9D1THW8_9FIRM</name>
<comment type="function">
    <text evidence="16">Catalyzes the last two sequential reactions in the de novo biosynthetic pathway for UDP-N-acetylglucosamine (UDP-GlcNAc). The C-terminal domain catalyzes the transfer of acetyl group from acetyl coenzyme A to glucosamine-1-phosphate (GlcN-1-P) to produce N-acetylglucosamine-1-phosphate (GlcNAc-1-P), which is converted into UDP-GlcNAc by the transfer of uridine 5-monophosphate (from uridine 5-triphosphate), a reaction catalyzed by the N-terminal domain.</text>
</comment>
<dbReference type="EMBL" id="DXIE01000035">
    <property type="protein sequence ID" value="HIV62444.1"/>
    <property type="molecule type" value="Genomic_DNA"/>
</dbReference>
<dbReference type="Pfam" id="PF00132">
    <property type="entry name" value="Hexapep"/>
    <property type="match status" value="2"/>
</dbReference>
<keyword evidence="6" id="KW-0808">Transferase</keyword>
<evidence type="ECO:0008006" key="19">
    <source>
        <dbReference type="Google" id="ProtNLM"/>
    </source>
</evidence>
<evidence type="ECO:0000256" key="15">
    <source>
        <dbReference type="ARBA" id="ARBA00048493"/>
    </source>
</evidence>
<dbReference type="PANTHER" id="PTHR43584:SF3">
    <property type="entry name" value="BIFUNCTIONAL PROTEIN GLMU"/>
    <property type="match status" value="1"/>
</dbReference>
<dbReference type="GO" id="GO:0009252">
    <property type="term" value="P:peptidoglycan biosynthetic process"/>
    <property type="evidence" value="ECO:0007669"/>
    <property type="project" value="UniProtKB-KW"/>
</dbReference>
<dbReference type="InterPro" id="IPR038009">
    <property type="entry name" value="GlmU_C_LbH"/>
</dbReference>
<reference evidence="17" key="2">
    <citation type="submission" date="2021-04" db="EMBL/GenBank/DDBJ databases">
        <authorList>
            <person name="Gilroy R."/>
        </authorList>
    </citation>
    <scope>NUCLEOTIDE SEQUENCE</scope>
    <source>
        <strain evidence="17">CHK193-4272</strain>
    </source>
</reference>
<reference evidence="17" key="1">
    <citation type="journal article" date="2021" name="PeerJ">
        <title>Extensive microbial diversity within the chicken gut microbiome revealed by metagenomics and culture.</title>
        <authorList>
            <person name="Gilroy R."/>
            <person name="Ravi A."/>
            <person name="Getino M."/>
            <person name="Pursley I."/>
            <person name="Horton D.L."/>
            <person name="Alikhan N.F."/>
            <person name="Baker D."/>
            <person name="Gharbi K."/>
            <person name="Hall N."/>
            <person name="Watson M."/>
            <person name="Adriaenssens E.M."/>
            <person name="Foster-Nyarko E."/>
            <person name="Jarju S."/>
            <person name="Secka A."/>
            <person name="Antonio M."/>
            <person name="Oren A."/>
            <person name="Chaudhuri R.R."/>
            <person name="La Ragione R."/>
            <person name="Hildebrand F."/>
            <person name="Pallen M.J."/>
        </authorList>
    </citation>
    <scope>NUCLEOTIDE SEQUENCE</scope>
    <source>
        <strain evidence="17">CHK193-4272</strain>
    </source>
</reference>
<dbReference type="GO" id="GO:0071555">
    <property type="term" value="P:cell wall organization"/>
    <property type="evidence" value="ECO:0007669"/>
    <property type="project" value="UniProtKB-KW"/>
</dbReference>
<keyword evidence="7" id="KW-0548">Nucleotidyltransferase</keyword>
<keyword evidence="8" id="KW-0479">Metal-binding</keyword>
<dbReference type="InterPro" id="IPR050065">
    <property type="entry name" value="GlmU-like"/>
</dbReference>
<dbReference type="GO" id="GO:0019134">
    <property type="term" value="F:glucosamine-1-phosphate N-acetyltransferase activity"/>
    <property type="evidence" value="ECO:0007669"/>
    <property type="project" value="UniProtKB-EC"/>
</dbReference>
<evidence type="ECO:0000313" key="18">
    <source>
        <dbReference type="Proteomes" id="UP000886808"/>
    </source>
</evidence>
<keyword evidence="10" id="KW-0133">Cell shape</keyword>
<evidence type="ECO:0000256" key="10">
    <source>
        <dbReference type="ARBA" id="ARBA00022960"/>
    </source>
</evidence>
<evidence type="ECO:0000256" key="2">
    <source>
        <dbReference type="ARBA" id="ARBA00004496"/>
    </source>
</evidence>
<keyword evidence="5" id="KW-0963">Cytoplasm</keyword>
<evidence type="ECO:0000256" key="8">
    <source>
        <dbReference type="ARBA" id="ARBA00022723"/>
    </source>
</evidence>
<evidence type="ECO:0000256" key="7">
    <source>
        <dbReference type="ARBA" id="ARBA00022695"/>
    </source>
</evidence>
<comment type="catalytic activity">
    <reaction evidence="15">
        <text>N-acetyl-alpha-D-glucosamine 1-phosphate + UTP + H(+) = UDP-N-acetyl-alpha-D-glucosamine + diphosphate</text>
        <dbReference type="Rhea" id="RHEA:13509"/>
        <dbReference type="ChEBI" id="CHEBI:15378"/>
        <dbReference type="ChEBI" id="CHEBI:33019"/>
        <dbReference type="ChEBI" id="CHEBI:46398"/>
        <dbReference type="ChEBI" id="CHEBI:57705"/>
        <dbReference type="ChEBI" id="CHEBI:57776"/>
        <dbReference type="EC" id="2.7.7.23"/>
    </reaction>
</comment>